<dbReference type="GO" id="GO:0008483">
    <property type="term" value="F:transaminase activity"/>
    <property type="evidence" value="ECO:0007669"/>
    <property type="project" value="UniProtKB-KW"/>
</dbReference>
<keyword evidence="2" id="KW-0808">Transferase</keyword>
<dbReference type="SUPFAM" id="SSF53383">
    <property type="entry name" value="PLP-dependent transferases"/>
    <property type="match status" value="1"/>
</dbReference>
<evidence type="ECO:0000313" key="4">
    <source>
        <dbReference type="EMBL" id="MEQ1405567.1"/>
    </source>
</evidence>
<reference evidence="4 5" key="1">
    <citation type="submission" date="2024-05" db="EMBL/GenBank/DDBJ databases">
        <title>Neorhizobium sp. Rsf11, a plant growth promoting and heavy metal resistant PAH-degrader.</title>
        <authorList>
            <person name="Golubev S.N."/>
            <person name="Muratova A.Y."/>
            <person name="Markelova M.I."/>
        </authorList>
    </citation>
    <scope>NUCLEOTIDE SEQUENCE [LARGE SCALE GENOMIC DNA]</scope>
    <source>
        <strain evidence="4 5">Rsf11</strain>
    </source>
</reference>
<comment type="caution">
    <text evidence="4">The sequence shown here is derived from an EMBL/GenBank/DDBJ whole genome shotgun (WGS) entry which is preliminary data.</text>
</comment>
<dbReference type="InterPro" id="IPR004839">
    <property type="entry name" value="Aminotransferase_I/II_large"/>
</dbReference>
<keyword evidence="5" id="KW-1185">Reference proteome</keyword>
<keyword evidence="4" id="KW-0032">Aminotransferase</keyword>
<organism evidence="4 5">
    <name type="scientific">Neorhizobium phenanthreniclasticum</name>
    <dbReference type="NCBI Taxonomy" id="3157917"/>
    <lineage>
        <taxon>Bacteria</taxon>
        <taxon>Pseudomonadati</taxon>
        <taxon>Pseudomonadota</taxon>
        <taxon>Alphaproteobacteria</taxon>
        <taxon>Hyphomicrobiales</taxon>
        <taxon>Rhizobiaceae</taxon>
        <taxon>Rhizobium/Agrobacterium group</taxon>
        <taxon>Neorhizobium</taxon>
    </lineage>
</organism>
<dbReference type="InterPro" id="IPR015424">
    <property type="entry name" value="PyrdxlP-dep_Trfase"/>
</dbReference>
<dbReference type="InterPro" id="IPR015421">
    <property type="entry name" value="PyrdxlP-dep_Trfase_major"/>
</dbReference>
<dbReference type="Pfam" id="PF00155">
    <property type="entry name" value="Aminotran_1_2"/>
    <property type="match status" value="1"/>
</dbReference>
<comment type="cofactor">
    <cofactor evidence="1">
        <name>pyridoxal 5'-phosphate</name>
        <dbReference type="ChEBI" id="CHEBI:597326"/>
    </cofactor>
</comment>
<evidence type="ECO:0000256" key="1">
    <source>
        <dbReference type="ARBA" id="ARBA00001933"/>
    </source>
</evidence>
<dbReference type="NCBIfam" id="NF005697">
    <property type="entry name" value="PRK07505.1"/>
    <property type="match status" value="1"/>
</dbReference>
<dbReference type="RefSeq" id="WP_348862885.1">
    <property type="nucleotide sequence ID" value="NZ_JBEAAL010000006.1"/>
</dbReference>
<protein>
    <submittedName>
        <fullName evidence="4">Aminotransferase class I/II-fold pyridoxal phosphate-dependent enzyme</fullName>
    </submittedName>
</protein>
<accession>A0ABV0M120</accession>
<gene>
    <name evidence="4" type="ORF">ABK249_11545</name>
</gene>
<feature type="domain" description="Aminotransferase class I/classII large" evidence="3">
    <location>
        <begin position="105"/>
        <end position="409"/>
    </location>
</feature>
<dbReference type="Proteomes" id="UP001496627">
    <property type="component" value="Unassembled WGS sequence"/>
</dbReference>
<dbReference type="Gene3D" id="3.90.1150.10">
    <property type="entry name" value="Aspartate Aminotransferase, domain 1"/>
    <property type="match status" value="1"/>
</dbReference>
<sequence length="421" mass="45739">MTENSIQERGAGIPVTSSRNTRAMIDKAGPQFDLAYQSGVMGLSARPMKERFVSIDLGGSNKCVLDFVRCSYLGLDNHPEIVAGAIDAVTQYKSLHWSCARTRLNFALLTTLENELADLFQARVITYSSVLAANMSALPLIASGHLTGNKKPVMVFDRFAHATLAFHKPTLAAETAVITIDHNDVSMLEQICKQNPCVAYICDGVYSMGGTAPLEALLSLQQRYGLFLYIDDAHGVSLFGRQGEGFVRSQVPDNVGGRTIIAASLGKGFGASGGLLMLGSNEHEKLFRRFAIAHAFSASLNLAGVGAALASAKLHRTAELLRRQIFLGERIEQFDRLCKTDQSGLPLPIRFLKIGDETTTISAARTLIDRGYYTSAVFFPTVPQGEAGLRLCLSASHTKEGIEGLCHALDEVLRQDKEIRR</sequence>
<dbReference type="Gene3D" id="3.40.640.10">
    <property type="entry name" value="Type I PLP-dependent aspartate aminotransferase-like (Major domain)"/>
    <property type="match status" value="1"/>
</dbReference>
<evidence type="ECO:0000313" key="5">
    <source>
        <dbReference type="Proteomes" id="UP001496627"/>
    </source>
</evidence>
<proteinExistence type="predicted"/>
<name>A0ABV0M120_9HYPH</name>
<dbReference type="PANTHER" id="PTHR13693">
    <property type="entry name" value="CLASS II AMINOTRANSFERASE/8-AMINO-7-OXONONANOATE SYNTHASE"/>
    <property type="match status" value="1"/>
</dbReference>
<dbReference type="EMBL" id="JBEAAL010000006">
    <property type="protein sequence ID" value="MEQ1405567.1"/>
    <property type="molecule type" value="Genomic_DNA"/>
</dbReference>
<evidence type="ECO:0000259" key="3">
    <source>
        <dbReference type="Pfam" id="PF00155"/>
    </source>
</evidence>
<evidence type="ECO:0000256" key="2">
    <source>
        <dbReference type="ARBA" id="ARBA00022679"/>
    </source>
</evidence>
<dbReference type="InterPro" id="IPR050087">
    <property type="entry name" value="AON_synthase_class-II"/>
</dbReference>
<dbReference type="InterPro" id="IPR015422">
    <property type="entry name" value="PyrdxlP-dep_Trfase_small"/>
</dbReference>